<evidence type="ECO:0000256" key="2">
    <source>
        <dbReference type="SAM" id="MobiDB-lite"/>
    </source>
</evidence>
<keyword evidence="1" id="KW-0175">Coiled coil</keyword>
<dbReference type="CDD" id="cd12797">
    <property type="entry name" value="M23_peptidase"/>
    <property type="match status" value="1"/>
</dbReference>
<organism evidence="5 6">
    <name type="scientific">Thermithiobacillus plumbiphilus</name>
    <dbReference type="NCBI Taxonomy" id="1729899"/>
    <lineage>
        <taxon>Bacteria</taxon>
        <taxon>Pseudomonadati</taxon>
        <taxon>Pseudomonadota</taxon>
        <taxon>Acidithiobacillia</taxon>
        <taxon>Acidithiobacillales</taxon>
        <taxon>Thermithiobacillaceae</taxon>
        <taxon>Thermithiobacillus</taxon>
    </lineage>
</organism>
<feature type="domain" description="M23ase beta-sheet core" evidence="4">
    <location>
        <begin position="322"/>
        <end position="415"/>
    </location>
</feature>
<feature type="region of interest" description="Disordered" evidence="2">
    <location>
        <begin position="269"/>
        <end position="289"/>
    </location>
</feature>
<feature type="chain" id="PRO_5046356015" evidence="3">
    <location>
        <begin position="27"/>
        <end position="422"/>
    </location>
</feature>
<evidence type="ECO:0000313" key="6">
    <source>
        <dbReference type="Proteomes" id="UP001446205"/>
    </source>
</evidence>
<dbReference type="PANTHER" id="PTHR21666:SF270">
    <property type="entry name" value="MUREIN HYDROLASE ACTIVATOR ENVC"/>
    <property type="match status" value="1"/>
</dbReference>
<reference evidence="5 6" key="1">
    <citation type="submission" date="2024-04" db="EMBL/GenBank/DDBJ databases">
        <authorList>
            <person name="Abashina T."/>
            <person name="Shaikin A."/>
        </authorList>
    </citation>
    <scope>NUCLEOTIDE SEQUENCE [LARGE SCALE GENOMIC DNA]</scope>
    <source>
        <strain evidence="5 6">AAFK</strain>
    </source>
</reference>
<dbReference type="SUPFAM" id="SSF51261">
    <property type="entry name" value="Duplicated hybrid motif"/>
    <property type="match status" value="1"/>
</dbReference>
<dbReference type="EMBL" id="JBBPCO010000010">
    <property type="protein sequence ID" value="MEK8090205.1"/>
    <property type="molecule type" value="Genomic_DNA"/>
</dbReference>
<accession>A0ABU9D9K4</accession>
<keyword evidence="3" id="KW-0732">Signal</keyword>
<feature type="signal peptide" evidence="3">
    <location>
        <begin position="1"/>
        <end position="26"/>
    </location>
</feature>
<evidence type="ECO:0000256" key="3">
    <source>
        <dbReference type="SAM" id="SignalP"/>
    </source>
</evidence>
<dbReference type="InterPro" id="IPR050570">
    <property type="entry name" value="Cell_wall_metabolism_enzyme"/>
</dbReference>
<evidence type="ECO:0000256" key="1">
    <source>
        <dbReference type="SAM" id="Coils"/>
    </source>
</evidence>
<proteinExistence type="predicted"/>
<keyword evidence="6" id="KW-1185">Reference proteome</keyword>
<evidence type="ECO:0000259" key="4">
    <source>
        <dbReference type="Pfam" id="PF01551"/>
    </source>
</evidence>
<dbReference type="InterPro" id="IPR011055">
    <property type="entry name" value="Dup_hybrid_motif"/>
</dbReference>
<dbReference type="InterPro" id="IPR016047">
    <property type="entry name" value="M23ase_b-sheet_dom"/>
</dbReference>
<name>A0ABU9D9K4_9PROT</name>
<dbReference type="Pfam" id="PF01551">
    <property type="entry name" value="Peptidase_M23"/>
    <property type="match status" value="1"/>
</dbReference>
<dbReference type="Proteomes" id="UP001446205">
    <property type="component" value="Unassembled WGS sequence"/>
</dbReference>
<comment type="caution">
    <text evidence="5">The sequence shown here is derived from an EMBL/GenBank/DDBJ whole genome shotgun (WGS) entry which is preliminary data.</text>
</comment>
<gene>
    <name evidence="5" type="ORF">WOB96_10575</name>
</gene>
<feature type="coiled-coil region" evidence="1">
    <location>
        <begin position="211"/>
        <end position="245"/>
    </location>
</feature>
<feature type="region of interest" description="Disordered" evidence="2">
    <location>
        <begin position="388"/>
        <end position="422"/>
    </location>
</feature>
<dbReference type="Gene3D" id="6.10.250.3150">
    <property type="match status" value="1"/>
</dbReference>
<evidence type="ECO:0000313" key="5">
    <source>
        <dbReference type="EMBL" id="MEK8090205.1"/>
    </source>
</evidence>
<dbReference type="PANTHER" id="PTHR21666">
    <property type="entry name" value="PEPTIDASE-RELATED"/>
    <property type="match status" value="1"/>
</dbReference>
<sequence length="422" mass="47287">MKKWQRLVLVCLIGFAGLITGLPPQAQARTAQETQQHKLKKLHKEIGDLRQTVKKTRRSKAEIEADLRRLDQEIRTQGEKLQQLQTRQAVLQQGLQQLQGQSRDLAQSLAQQRKLLSKQLRAAYMQGPQSLLQLWLNQKNPAEPSRGMEYFRRLNQARLDQIDSIRNTSQAVASKSTELARAQASLQENTRQIATQQTALEEGRQARQKLALEVQKTLAGQEKRLTRLQKDARNLDHLLKRLAAQAAKRAKIEATRRARIKAQEQARLRAEAAKKHQTSTQARSESRRPAKTAVALAQLSPPVGGPILVRFGSPRMNGGMRWQGVVFGSSAGSPVRAIAPGRVVYAGSLRGYGQIMILDHDNGLLSLYSHIRGMLRETGQRVAAGEQIASVGQDPDQEESGLYFELRKNGRPVNPQSYLRSR</sequence>
<dbReference type="Gene3D" id="2.70.70.10">
    <property type="entry name" value="Glucose Permease (Domain IIA)"/>
    <property type="match status" value="1"/>
</dbReference>
<feature type="coiled-coil region" evidence="1">
    <location>
        <begin position="39"/>
        <end position="115"/>
    </location>
</feature>
<dbReference type="RefSeq" id="WP_341371261.1">
    <property type="nucleotide sequence ID" value="NZ_JBBPCO010000010.1"/>
</dbReference>
<protein>
    <submittedName>
        <fullName evidence="5">Peptidoglycan DD-metalloendopeptidase family protein</fullName>
    </submittedName>
</protein>